<dbReference type="InterPro" id="IPR032675">
    <property type="entry name" value="LRR_dom_sf"/>
</dbReference>
<dbReference type="AlphaFoldDB" id="A0A9D4MIX1"/>
<reference evidence="4" key="1">
    <citation type="journal article" date="2019" name="bioRxiv">
        <title>The Genome of the Zebra Mussel, Dreissena polymorpha: A Resource for Invasive Species Research.</title>
        <authorList>
            <person name="McCartney M.A."/>
            <person name="Auch B."/>
            <person name="Kono T."/>
            <person name="Mallez S."/>
            <person name="Zhang Y."/>
            <person name="Obille A."/>
            <person name="Becker A."/>
            <person name="Abrahante J.E."/>
            <person name="Garbe J."/>
            <person name="Badalamenti J.P."/>
            <person name="Herman A."/>
            <person name="Mangelson H."/>
            <person name="Liachko I."/>
            <person name="Sullivan S."/>
            <person name="Sone E.D."/>
            <person name="Koren S."/>
            <person name="Silverstein K.A.T."/>
            <person name="Beckman K.B."/>
            <person name="Gohl D.M."/>
        </authorList>
    </citation>
    <scope>NUCLEOTIDE SEQUENCE</scope>
    <source>
        <strain evidence="4">Duluth1</strain>
        <tissue evidence="4">Whole animal</tissue>
    </source>
</reference>
<evidence type="ECO:0000313" key="5">
    <source>
        <dbReference type="Proteomes" id="UP000828390"/>
    </source>
</evidence>
<proteinExistence type="predicted"/>
<evidence type="ECO:0000256" key="3">
    <source>
        <dbReference type="ARBA" id="ARBA00022737"/>
    </source>
</evidence>
<dbReference type="InterPro" id="IPR001611">
    <property type="entry name" value="Leu-rich_rpt"/>
</dbReference>
<keyword evidence="2" id="KW-0732">Signal</keyword>
<keyword evidence="1" id="KW-0433">Leucine-rich repeat</keyword>
<dbReference type="PANTHER" id="PTHR24369:SF210">
    <property type="entry name" value="CHAOPTIN-RELATED"/>
    <property type="match status" value="1"/>
</dbReference>
<dbReference type="Pfam" id="PF13855">
    <property type="entry name" value="LRR_8"/>
    <property type="match status" value="1"/>
</dbReference>
<protein>
    <submittedName>
        <fullName evidence="4">Uncharacterized protein</fullName>
    </submittedName>
</protein>
<keyword evidence="3" id="KW-0677">Repeat</keyword>
<sequence length="234" mass="26326">MFPAVEAIYMVHNDMRFMNADKFVDNFSVLQLELTNNSFRQIPSGVNAFKSMYALNLKDNLIEFIKDNDLIGLRSLKEINLAGNPIQFITNRAFQNNMQLTDIYLSHTLLTTIPSAVTMLPDLHYLFIEDNNIECTFELASLKNWTVSSTILLASLKNWTVSSTILLASLKNWTVSSTILLASLKNWTVSSTILLGLISLSRPTSIAVCVNPCKNDNCTLQVLTIQRFDTHPSD</sequence>
<dbReference type="SUPFAM" id="SSF52058">
    <property type="entry name" value="L domain-like"/>
    <property type="match status" value="1"/>
</dbReference>
<dbReference type="InterPro" id="IPR050541">
    <property type="entry name" value="LRR_TM_domain-containing"/>
</dbReference>
<evidence type="ECO:0000256" key="1">
    <source>
        <dbReference type="ARBA" id="ARBA00022614"/>
    </source>
</evidence>
<evidence type="ECO:0000313" key="4">
    <source>
        <dbReference type="EMBL" id="KAH3876549.1"/>
    </source>
</evidence>
<evidence type="ECO:0000256" key="2">
    <source>
        <dbReference type="ARBA" id="ARBA00022729"/>
    </source>
</evidence>
<dbReference type="PANTHER" id="PTHR24369">
    <property type="entry name" value="ANTIGEN BSP, PUTATIVE-RELATED"/>
    <property type="match status" value="1"/>
</dbReference>
<dbReference type="Gene3D" id="3.80.10.10">
    <property type="entry name" value="Ribonuclease Inhibitor"/>
    <property type="match status" value="1"/>
</dbReference>
<dbReference type="Proteomes" id="UP000828390">
    <property type="component" value="Unassembled WGS sequence"/>
</dbReference>
<keyword evidence="5" id="KW-1185">Reference proteome</keyword>
<dbReference type="GO" id="GO:0005886">
    <property type="term" value="C:plasma membrane"/>
    <property type="evidence" value="ECO:0007669"/>
    <property type="project" value="TreeGrafter"/>
</dbReference>
<comment type="caution">
    <text evidence="4">The sequence shown here is derived from an EMBL/GenBank/DDBJ whole genome shotgun (WGS) entry which is preliminary data.</text>
</comment>
<accession>A0A9D4MIX1</accession>
<reference evidence="4" key="2">
    <citation type="submission" date="2020-11" db="EMBL/GenBank/DDBJ databases">
        <authorList>
            <person name="McCartney M.A."/>
            <person name="Auch B."/>
            <person name="Kono T."/>
            <person name="Mallez S."/>
            <person name="Becker A."/>
            <person name="Gohl D.M."/>
            <person name="Silverstein K.A.T."/>
            <person name="Koren S."/>
            <person name="Bechman K.B."/>
            <person name="Herman A."/>
            <person name="Abrahante J.E."/>
            <person name="Garbe J."/>
        </authorList>
    </citation>
    <scope>NUCLEOTIDE SEQUENCE</scope>
    <source>
        <strain evidence="4">Duluth1</strain>
        <tissue evidence="4">Whole animal</tissue>
    </source>
</reference>
<dbReference type="EMBL" id="JAIWYP010000001">
    <property type="protein sequence ID" value="KAH3876549.1"/>
    <property type="molecule type" value="Genomic_DNA"/>
</dbReference>
<gene>
    <name evidence="4" type="ORF">DPMN_000395</name>
</gene>
<organism evidence="4 5">
    <name type="scientific">Dreissena polymorpha</name>
    <name type="common">Zebra mussel</name>
    <name type="synonym">Mytilus polymorpha</name>
    <dbReference type="NCBI Taxonomy" id="45954"/>
    <lineage>
        <taxon>Eukaryota</taxon>
        <taxon>Metazoa</taxon>
        <taxon>Spiralia</taxon>
        <taxon>Lophotrochozoa</taxon>
        <taxon>Mollusca</taxon>
        <taxon>Bivalvia</taxon>
        <taxon>Autobranchia</taxon>
        <taxon>Heteroconchia</taxon>
        <taxon>Euheterodonta</taxon>
        <taxon>Imparidentia</taxon>
        <taxon>Neoheterodontei</taxon>
        <taxon>Myida</taxon>
        <taxon>Dreissenoidea</taxon>
        <taxon>Dreissenidae</taxon>
        <taxon>Dreissena</taxon>
    </lineage>
</organism>
<name>A0A9D4MIX1_DREPO</name>